<gene>
    <name evidence="1" type="ORF">K1F36_15005</name>
</gene>
<accession>A0ABS7EUK8</accession>
<evidence type="ECO:0000313" key="1">
    <source>
        <dbReference type="EMBL" id="MBW8201136.1"/>
    </source>
</evidence>
<dbReference type="RefSeq" id="WP_220114574.1">
    <property type="nucleotide sequence ID" value="NZ_JAHZSV010000024.1"/>
</dbReference>
<evidence type="ECO:0000313" key="2">
    <source>
        <dbReference type="Proteomes" id="UP001196136"/>
    </source>
</evidence>
<proteinExistence type="predicted"/>
<keyword evidence="2" id="KW-1185">Reference proteome</keyword>
<dbReference type="EMBL" id="JAHZSV010000024">
    <property type="protein sequence ID" value="MBW8201136.1"/>
    <property type="molecule type" value="Genomic_DNA"/>
</dbReference>
<reference evidence="1 2" key="1">
    <citation type="submission" date="2021-08" db="EMBL/GenBank/DDBJ databases">
        <title>Muricauda profundi sp. nov., a marine bacterium isolated from deep seawater of the Mariana Trench.</title>
        <authorList>
            <person name="Wei Y."/>
        </authorList>
    </citation>
    <scope>NUCLEOTIDE SEQUENCE [LARGE SCALE GENOMIC DNA]</scope>
    <source>
        <strain evidence="1 2">W52</strain>
    </source>
</reference>
<name>A0ABS7EUK8_9FLAO</name>
<sequence>MIVETEYTNRTSGRNPKIVRSIMELHYKTYQKIRIYLDKIQYGHDNLTAILNRTAFSDCEALIMKRLTELHLMKAQLVEFCINPNNSLPYVPSCRCEALIPWYGSKDLFAPSSPSGFKKILIEADKDILREADYIISDENAPLDLKKIFINHSVRFKNIQESKCAFEKEGQGWD</sequence>
<comment type="caution">
    <text evidence="1">The sequence shown here is derived from an EMBL/GenBank/DDBJ whole genome shotgun (WGS) entry which is preliminary data.</text>
</comment>
<dbReference type="Proteomes" id="UP001196136">
    <property type="component" value="Unassembled WGS sequence"/>
</dbReference>
<protein>
    <submittedName>
        <fullName evidence="1">Uncharacterized protein</fullName>
    </submittedName>
</protein>
<organism evidence="1 2">
    <name type="scientific">Flagellimonas abyssi</name>
    <dbReference type="NCBI Taxonomy" id="2864871"/>
    <lineage>
        <taxon>Bacteria</taxon>
        <taxon>Pseudomonadati</taxon>
        <taxon>Bacteroidota</taxon>
        <taxon>Flavobacteriia</taxon>
        <taxon>Flavobacteriales</taxon>
        <taxon>Flavobacteriaceae</taxon>
        <taxon>Flagellimonas</taxon>
    </lineage>
</organism>